<keyword evidence="2" id="KW-0132">Cell division</keyword>
<dbReference type="PIRSF" id="PIRSF005719">
    <property type="entry name" value="SMC"/>
    <property type="match status" value="1"/>
</dbReference>
<evidence type="ECO:0000259" key="9">
    <source>
        <dbReference type="SMART" id="SM00968"/>
    </source>
</evidence>
<dbReference type="Pfam" id="PF06470">
    <property type="entry name" value="SMC_hinge"/>
    <property type="match status" value="1"/>
</dbReference>
<dbReference type="InterPro" id="IPR003395">
    <property type="entry name" value="RecF/RecN/SMC_N"/>
</dbReference>
<dbReference type="Gene3D" id="3.40.50.300">
    <property type="entry name" value="P-loop containing nucleotide triphosphate hydrolases"/>
    <property type="match status" value="2"/>
</dbReference>
<accession>A0A0L6UKR8</accession>
<sequence length="1339" mass="151762">MPLYSVEVDNFNGPFKHFTAVIGPNGAGKSNLMDAISFVLGVRSAQLRSTQLKDLIYKPGELDDSSTSQEQPKKASVTAIYVDHKNGQQYRFSRTITVSSDKSGSSVYTINQKVVKLEDYLATLESHNILVKAKNFLVFQGDVEAIASQNPKSLSKLIDQISGSVTACLFLTTLSHPLTYMICIFFLQSSLELAPEYERKKAAYLEASKNSNDTIARRRVINAEIKDFKQQKTEMEKYNLLCREREESIIHHLLWKLFHIESQINEHLGSIQSKNETLRPLRAETAELERSVAAARREYAHVTKDVAQIENELKLKEKYKEEEKLPRLVDCEEKLKHLQKKRANEERVMLNLSKEKAAKEKELASLRRQLATVIEARDKFYGTSNFNLHYSLRMLTDHHGAQLGLRTAKQHSSNRNISISEDKLKEYQTLKAKSAIECPKEHELIKKINQDLKTKTFKLSQLEDQLEQAQARYKKLDQEHDAQTNRKTAVRTENKIDSVLRDLNKKKKQLHDLQAERTRQAFVLLSSCPHTPSLVSSGTIPLTVILKPDGGFYSQTEAELKEKLQDCLKKISEAGAAQRETDSEMRIRTMVEKLRKMFPGVSGRLQDLCSPVARKHDVAIRIVLGRNLNAVVVDSQKTAFECVEVPILLTFWIPVTNKLTNLGVLFMNPVNERLRNLATGARLAIDVIKHDPIYERAVQYACGNTIICDSTQIARHVAYDKGNEVKAVSLDGTVIHKGGNMSGGVTGLDGSRKFDEREVQALKRAQEDILAKIKANSSNAPRDNDEALLADISRLEANLAFLKDDLLASETTLAGIMSELEVLSHKKDAKANAEIDAIKAELKSLQEAQDSVNRVEDKIFESFCKSINVENIREYEGHHLQLQQQNSMEQERLETTVSKLQHQINFETEQFEGLIERQASVQSLSEKSLKNLDSVTTKKQQVQDEMQELVQEIAQLASRRDELVQAQSEKSAIVSETKKELSKVIKVLDATSRDISGLVGALFRLNLNDEIEKLVSDRLNIFRRCKLESISLPILQGSLQQIPMDEVSVQVVRANAMGDEASSENTSQAVDPKDYGIKIDYRKLDEEEKAIEILYIRTPALSSSNTLWINSQDSTRKSRLWFLKLELWKSQLEEVENRLREQDREFEAARKLARTTKEEFTEIKNKRVNLFNQAYTHIKNEIHEVYRELTRGDSNDGRVATDRGVSNDGKAYLELDDFEEPYLHGIKYSTMPPGKRYRDVEQLSGGERTMAALALLFAIHSYQPSPFFVLDEVDAALDNSNVRQIADYVRKKSGGSVQFVVISLKGTFYEKASGLVGIYRDNEWGGTKSLTLDLDQYGD</sequence>
<comment type="similarity">
    <text evidence="7">Belongs to the SMC family.</text>
</comment>
<dbReference type="Gene3D" id="3.30.70.1620">
    <property type="match status" value="1"/>
</dbReference>
<keyword evidence="6" id="KW-0131">Cell cycle</keyword>
<dbReference type="Gene3D" id="1.20.1060.20">
    <property type="match status" value="1"/>
</dbReference>
<dbReference type="InterPro" id="IPR036277">
    <property type="entry name" value="SMC_hinge_sf"/>
</dbReference>
<dbReference type="SUPFAM" id="SSF52540">
    <property type="entry name" value="P-loop containing nucleoside triphosphate hydrolases"/>
    <property type="match status" value="1"/>
</dbReference>
<dbReference type="SUPFAM" id="SSF75553">
    <property type="entry name" value="Smc hinge domain"/>
    <property type="match status" value="1"/>
</dbReference>
<dbReference type="GO" id="GO:0005634">
    <property type="term" value="C:nucleus"/>
    <property type="evidence" value="ECO:0007669"/>
    <property type="project" value="UniProtKB-SubCell"/>
</dbReference>
<reference evidence="10 11" key="1">
    <citation type="submission" date="2015-08" db="EMBL/GenBank/DDBJ databases">
        <title>Next Generation Sequencing and Analysis of the Genome of Puccinia sorghi L Schw, the Causal Agent of Maize Common Rust.</title>
        <authorList>
            <person name="Rochi L."/>
            <person name="Burguener G."/>
            <person name="Darino M."/>
            <person name="Turjanski A."/>
            <person name="Kreff E."/>
            <person name="Dieguez M.J."/>
            <person name="Sacco F."/>
        </authorList>
    </citation>
    <scope>NUCLEOTIDE SEQUENCE [LARGE SCALE GENOMIC DNA]</scope>
    <source>
        <strain evidence="10 11">RO10H11247</strain>
    </source>
</reference>
<feature type="domain" description="SMC hinge" evidence="9">
    <location>
        <begin position="599"/>
        <end position="718"/>
    </location>
</feature>
<comment type="caution">
    <text evidence="10">The sequence shown here is derived from an EMBL/GenBank/DDBJ whole genome shotgun (WGS) entry which is preliminary data.</text>
</comment>
<keyword evidence="11" id="KW-1185">Reference proteome</keyword>
<dbReference type="STRING" id="27349.A0A0L6UKR8"/>
<dbReference type="GO" id="GO:0007062">
    <property type="term" value="P:sister chromatid cohesion"/>
    <property type="evidence" value="ECO:0007669"/>
    <property type="project" value="TreeGrafter"/>
</dbReference>
<evidence type="ECO:0000256" key="5">
    <source>
        <dbReference type="ARBA" id="ARBA00023242"/>
    </source>
</evidence>
<evidence type="ECO:0000256" key="4">
    <source>
        <dbReference type="ARBA" id="ARBA00023054"/>
    </source>
</evidence>
<dbReference type="GO" id="GO:0051301">
    <property type="term" value="P:cell division"/>
    <property type="evidence" value="ECO:0007669"/>
    <property type="project" value="UniProtKB-KW"/>
</dbReference>
<feature type="coiled-coil region" evidence="8">
    <location>
        <begin position="445"/>
        <end position="516"/>
    </location>
</feature>
<dbReference type="SMART" id="SM00968">
    <property type="entry name" value="SMC_hinge"/>
    <property type="match status" value="1"/>
</dbReference>
<name>A0A0L6UKR8_9BASI</name>
<evidence type="ECO:0000313" key="11">
    <source>
        <dbReference type="Proteomes" id="UP000037035"/>
    </source>
</evidence>
<dbReference type="GO" id="GO:0016887">
    <property type="term" value="F:ATP hydrolysis activity"/>
    <property type="evidence" value="ECO:0007669"/>
    <property type="project" value="InterPro"/>
</dbReference>
<feature type="coiled-coil region" evidence="8">
    <location>
        <begin position="292"/>
        <end position="376"/>
    </location>
</feature>
<dbReference type="EMBL" id="LAVV01010375">
    <property type="protein sequence ID" value="KNZ49141.1"/>
    <property type="molecule type" value="Genomic_DNA"/>
</dbReference>
<dbReference type="Pfam" id="PF02463">
    <property type="entry name" value="SMC_N"/>
    <property type="match status" value="1"/>
</dbReference>
<evidence type="ECO:0000313" key="10">
    <source>
        <dbReference type="EMBL" id="KNZ49141.1"/>
    </source>
</evidence>
<evidence type="ECO:0000256" key="2">
    <source>
        <dbReference type="ARBA" id="ARBA00022618"/>
    </source>
</evidence>
<dbReference type="GO" id="GO:0008278">
    <property type="term" value="C:cohesin complex"/>
    <property type="evidence" value="ECO:0007669"/>
    <property type="project" value="TreeGrafter"/>
</dbReference>
<organism evidence="10 11">
    <name type="scientific">Puccinia sorghi</name>
    <dbReference type="NCBI Taxonomy" id="27349"/>
    <lineage>
        <taxon>Eukaryota</taxon>
        <taxon>Fungi</taxon>
        <taxon>Dikarya</taxon>
        <taxon>Basidiomycota</taxon>
        <taxon>Pucciniomycotina</taxon>
        <taxon>Pucciniomycetes</taxon>
        <taxon>Pucciniales</taxon>
        <taxon>Pucciniaceae</taxon>
        <taxon>Puccinia</taxon>
    </lineage>
</organism>
<dbReference type="OrthoDB" id="5575062at2759"/>
<evidence type="ECO:0000256" key="3">
    <source>
        <dbReference type="ARBA" id="ARBA00022776"/>
    </source>
</evidence>
<keyword evidence="3" id="KW-0498">Mitosis</keyword>
<protein>
    <recommendedName>
        <fullName evidence="7">Structural maintenance of chromosomes protein</fullName>
    </recommendedName>
</protein>
<proteinExistence type="inferred from homology"/>
<dbReference type="InterPro" id="IPR010935">
    <property type="entry name" value="SMC_hinge"/>
</dbReference>
<dbReference type="PANTHER" id="PTHR18937">
    <property type="entry name" value="STRUCTURAL MAINTENANCE OF CHROMOSOMES SMC FAMILY MEMBER"/>
    <property type="match status" value="1"/>
</dbReference>
<evidence type="ECO:0000256" key="6">
    <source>
        <dbReference type="ARBA" id="ARBA00023306"/>
    </source>
</evidence>
<evidence type="ECO:0000256" key="7">
    <source>
        <dbReference type="PIRNR" id="PIRNR005719"/>
    </source>
</evidence>
<feature type="coiled-coil region" evidence="8">
    <location>
        <begin position="890"/>
        <end position="966"/>
    </location>
</feature>
<dbReference type="InterPro" id="IPR024704">
    <property type="entry name" value="SMC"/>
</dbReference>
<dbReference type="GO" id="GO:0005524">
    <property type="term" value="F:ATP binding"/>
    <property type="evidence" value="ECO:0007669"/>
    <property type="project" value="InterPro"/>
</dbReference>
<evidence type="ECO:0000256" key="8">
    <source>
        <dbReference type="SAM" id="Coils"/>
    </source>
</evidence>
<comment type="subcellular location">
    <subcellularLocation>
        <location evidence="1 7">Nucleus</location>
    </subcellularLocation>
</comment>
<keyword evidence="5 7" id="KW-0539">Nucleus</keyword>
<dbReference type="PANTHER" id="PTHR18937:SF12">
    <property type="entry name" value="STRUCTURAL MAINTENANCE OF CHROMOSOMES PROTEIN"/>
    <property type="match status" value="1"/>
</dbReference>
<dbReference type="VEuPathDB" id="FungiDB:VP01_518g4"/>
<keyword evidence="4 8" id="KW-0175">Coiled coil</keyword>
<evidence type="ECO:0000256" key="1">
    <source>
        <dbReference type="ARBA" id="ARBA00004123"/>
    </source>
</evidence>
<dbReference type="Proteomes" id="UP000037035">
    <property type="component" value="Unassembled WGS sequence"/>
</dbReference>
<feature type="coiled-coil region" evidence="8">
    <location>
        <begin position="1125"/>
        <end position="1159"/>
    </location>
</feature>
<feature type="coiled-coil region" evidence="8">
    <location>
        <begin position="785"/>
        <end position="858"/>
    </location>
</feature>
<gene>
    <name evidence="10" type="ORF">VP01_518g4</name>
</gene>
<dbReference type="InterPro" id="IPR027417">
    <property type="entry name" value="P-loop_NTPase"/>
</dbReference>
<dbReference type="GO" id="GO:0003677">
    <property type="term" value="F:DNA binding"/>
    <property type="evidence" value="ECO:0007669"/>
    <property type="project" value="TreeGrafter"/>
</dbReference>